<keyword evidence="4 9" id="KW-0805">Transcription regulation</keyword>
<comment type="function">
    <text evidence="9">Transcription factor that binds specifically to a 5'-AA[AG]G-3' consensus core sequence.</text>
</comment>
<feature type="compositionally biased region" description="Low complexity" evidence="10">
    <location>
        <begin position="197"/>
        <end position="211"/>
    </location>
</feature>
<evidence type="ECO:0000313" key="13">
    <source>
        <dbReference type="Proteomes" id="UP001642260"/>
    </source>
</evidence>
<dbReference type="Proteomes" id="UP001642260">
    <property type="component" value="Unassembled WGS sequence"/>
</dbReference>
<proteinExistence type="predicted"/>
<keyword evidence="6 9" id="KW-0804">Transcription</keyword>
<evidence type="ECO:0000313" key="12">
    <source>
        <dbReference type="EMBL" id="CAH8345381.1"/>
    </source>
</evidence>
<keyword evidence="13" id="KW-1185">Reference proteome</keyword>
<dbReference type="PANTHER" id="PTHR31992">
    <property type="entry name" value="DOF ZINC FINGER PROTEIN DOF1.4-RELATED"/>
    <property type="match status" value="1"/>
</dbReference>
<keyword evidence="3 9" id="KW-0862">Zinc</keyword>
<comment type="caution">
    <text evidence="12">The sequence shown here is derived from an EMBL/GenBank/DDBJ whole genome shotgun (WGS) entry which is preliminary data.</text>
</comment>
<dbReference type="InterPro" id="IPR003851">
    <property type="entry name" value="Znf_Dof"/>
</dbReference>
<dbReference type="Pfam" id="PF02701">
    <property type="entry name" value="Zn_ribbon_Dof"/>
    <property type="match status" value="1"/>
</dbReference>
<dbReference type="PANTHER" id="PTHR31992:SF160">
    <property type="entry name" value="DOF ZINC FINGER PROTEIN"/>
    <property type="match status" value="1"/>
</dbReference>
<evidence type="ECO:0000256" key="3">
    <source>
        <dbReference type="ARBA" id="ARBA00022833"/>
    </source>
</evidence>
<keyword evidence="1 9" id="KW-0479">Metal-binding</keyword>
<accession>A0ABC8JXC3</accession>
<reference evidence="12 13" key="1">
    <citation type="submission" date="2022-03" db="EMBL/GenBank/DDBJ databases">
        <authorList>
            <person name="Macdonald S."/>
            <person name="Ahmed S."/>
            <person name="Newling K."/>
        </authorList>
    </citation>
    <scope>NUCLEOTIDE SEQUENCE [LARGE SCALE GENOMIC DNA]</scope>
</reference>
<dbReference type="GO" id="GO:0003677">
    <property type="term" value="F:DNA binding"/>
    <property type="evidence" value="ECO:0007669"/>
    <property type="project" value="UniProtKB-UniRule"/>
</dbReference>
<name>A0ABC8JXC3_ERUVS</name>
<protein>
    <recommendedName>
        <fullName evidence="9">Dof zinc finger protein</fullName>
    </recommendedName>
</protein>
<dbReference type="EMBL" id="CAKOAT010152932">
    <property type="protein sequence ID" value="CAH8345381.1"/>
    <property type="molecule type" value="Genomic_DNA"/>
</dbReference>
<dbReference type="GO" id="GO:0003700">
    <property type="term" value="F:DNA-binding transcription factor activity"/>
    <property type="evidence" value="ECO:0007669"/>
    <property type="project" value="UniProtKB-UniRule"/>
</dbReference>
<evidence type="ECO:0000259" key="11">
    <source>
        <dbReference type="PROSITE" id="PS50884"/>
    </source>
</evidence>
<evidence type="ECO:0000256" key="2">
    <source>
        <dbReference type="ARBA" id="ARBA00022771"/>
    </source>
</evidence>
<evidence type="ECO:0000256" key="9">
    <source>
        <dbReference type="RuleBase" id="RU369094"/>
    </source>
</evidence>
<evidence type="ECO:0000256" key="8">
    <source>
        <dbReference type="PROSITE-ProRule" id="PRU00071"/>
    </source>
</evidence>
<keyword evidence="7 8" id="KW-0539">Nucleus</keyword>
<feature type="domain" description="Dof-type" evidence="11">
    <location>
        <begin position="21"/>
        <end position="75"/>
    </location>
</feature>
<organism evidence="12 13">
    <name type="scientific">Eruca vesicaria subsp. sativa</name>
    <name type="common">Garden rocket</name>
    <name type="synonym">Eruca sativa</name>
    <dbReference type="NCBI Taxonomy" id="29727"/>
    <lineage>
        <taxon>Eukaryota</taxon>
        <taxon>Viridiplantae</taxon>
        <taxon>Streptophyta</taxon>
        <taxon>Embryophyta</taxon>
        <taxon>Tracheophyta</taxon>
        <taxon>Spermatophyta</taxon>
        <taxon>Magnoliopsida</taxon>
        <taxon>eudicotyledons</taxon>
        <taxon>Gunneridae</taxon>
        <taxon>Pentapetalae</taxon>
        <taxon>rosids</taxon>
        <taxon>malvids</taxon>
        <taxon>Brassicales</taxon>
        <taxon>Brassicaceae</taxon>
        <taxon>Brassiceae</taxon>
        <taxon>Eruca</taxon>
    </lineage>
</organism>
<feature type="region of interest" description="Disordered" evidence="10">
    <location>
        <begin position="191"/>
        <end position="221"/>
    </location>
</feature>
<keyword evidence="5 8" id="KW-0238">DNA-binding</keyword>
<dbReference type="PROSITE" id="PS01361">
    <property type="entry name" value="ZF_DOF_1"/>
    <property type="match status" value="1"/>
</dbReference>
<evidence type="ECO:0000256" key="5">
    <source>
        <dbReference type="ARBA" id="ARBA00023125"/>
    </source>
</evidence>
<dbReference type="PROSITE" id="PS50884">
    <property type="entry name" value="ZF_DOF_2"/>
    <property type="match status" value="1"/>
</dbReference>
<dbReference type="InterPro" id="IPR045174">
    <property type="entry name" value="Dof"/>
</dbReference>
<gene>
    <name evidence="12" type="ORF">ERUC_LOCUS16597</name>
</gene>
<evidence type="ECO:0000256" key="7">
    <source>
        <dbReference type="ARBA" id="ARBA00023242"/>
    </source>
</evidence>
<evidence type="ECO:0000256" key="6">
    <source>
        <dbReference type="ARBA" id="ARBA00023163"/>
    </source>
</evidence>
<dbReference type="AlphaFoldDB" id="A0ABC8JXC3"/>
<comment type="subcellular location">
    <subcellularLocation>
        <location evidence="8 9">Nucleus</location>
    </subcellularLocation>
</comment>
<dbReference type="GO" id="GO:0005634">
    <property type="term" value="C:nucleus"/>
    <property type="evidence" value="ECO:0007669"/>
    <property type="project" value="UniProtKB-SubCell"/>
</dbReference>
<evidence type="ECO:0000256" key="1">
    <source>
        <dbReference type="ARBA" id="ARBA00022723"/>
    </source>
</evidence>
<keyword evidence="2 8" id="KW-0863">Zinc-finger</keyword>
<dbReference type="GO" id="GO:0008270">
    <property type="term" value="F:zinc ion binding"/>
    <property type="evidence" value="ECO:0007669"/>
    <property type="project" value="UniProtKB-KW"/>
</dbReference>
<sequence>MDDSNVFVIGNHQVKEKPPPRVCPRCSSDNTKFCFYNNYSVSQPRYNCKNCRRFWTHGGALRDIPIGGRARKIKRTSIDQASVSQVVSVTQQVNHHQPSLHAQETNEFLATFGGSSFSSAVVRNPFSSLHETHGDMVPPIRSIPPMDRFDLFDGPFNKGFCGVGFNNLVGNPLMNQSTGGHVDNYNSYRMKQEDPNNRNQSFNNSMNMNHNGSTTGSRGYPDTDHIIINKCDFSTSYQLDKDGP</sequence>
<evidence type="ECO:0000256" key="4">
    <source>
        <dbReference type="ARBA" id="ARBA00023015"/>
    </source>
</evidence>
<evidence type="ECO:0000256" key="10">
    <source>
        <dbReference type="SAM" id="MobiDB-lite"/>
    </source>
</evidence>